<dbReference type="GO" id="GO:0004844">
    <property type="term" value="F:uracil DNA N-glycosylase activity"/>
    <property type="evidence" value="ECO:0007669"/>
    <property type="project" value="UniProtKB-EC"/>
</dbReference>
<evidence type="ECO:0000313" key="13">
    <source>
        <dbReference type="EMBL" id="UPM42729.1"/>
    </source>
</evidence>
<name>A0A8U0A1S9_9EURY</name>
<evidence type="ECO:0000256" key="7">
    <source>
        <dbReference type="ARBA" id="ARBA00022763"/>
    </source>
</evidence>
<keyword evidence="14" id="KW-1185">Reference proteome</keyword>
<evidence type="ECO:0000256" key="11">
    <source>
        <dbReference type="ARBA" id="ARBA00023204"/>
    </source>
</evidence>
<dbReference type="KEGG" id="haad:MW046_12320"/>
<keyword evidence="6" id="KW-0479">Metal-binding</keyword>
<proteinExistence type="inferred from homology"/>
<evidence type="ECO:0000256" key="1">
    <source>
        <dbReference type="ARBA" id="ARBA00001400"/>
    </source>
</evidence>
<gene>
    <name evidence="13" type="ORF">MW046_12320</name>
</gene>
<dbReference type="InterPro" id="IPR036895">
    <property type="entry name" value="Uracil-DNA_glycosylase-like_sf"/>
</dbReference>
<feature type="domain" description="Uracil-DNA glycosylase-like" evidence="12">
    <location>
        <begin position="30"/>
        <end position="176"/>
    </location>
</feature>
<dbReference type="NCBIfam" id="TIGR00758">
    <property type="entry name" value="UDG_fam4"/>
    <property type="match status" value="1"/>
</dbReference>
<dbReference type="RefSeq" id="WP_247993400.1">
    <property type="nucleotide sequence ID" value="NZ_CP096019.1"/>
</dbReference>
<dbReference type="GO" id="GO:0051539">
    <property type="term" value="F:4 iron, 4 sulfur cluster binding"/>
    <property type="evidence" value="ECO:0007669"/>
    <property type="project" value="UniProtKB-KW"/>
</dbReference>
<evidence type="ECO:0000256" key="3">
    <source>
        <dbReference type="ARBA" id="ARBA00012030"/>
    </source>
</evidence>
<dbReference type="Gene3D" id="3.40.470.10">
    <property type="entry name" value="Uracil-DNA glycosylase-like domain"/>
    <property type="match status" value="1"/>
</dbReference>
<keyword evidence="7" id="KW-0227">DNA damage</keyword>
<evidence type="ECO:0000256" key="5">
    <source>
        <dbReference type="ARBA" id="ARBA00022485"/>
    </source>
</evidence>
<dbReference type="GO" id="GO:0046872">
    <property type="term" value="F:metal ion binding"/>
    <property type="evidence" value="ECO:0007669"/>
    <property type="project" value="UniProtKB-KW"/>
</dbReference>
<dbReference type="EMBL" id="CP096019">
    <property type="protein sequence ID" value="UPM42729.1"/>
    <property type="molecule type" value="Genomic_DNA"/>
</dbReference>
<dbReference type="InterPro" id="IPR005122">
    <property type="entry name" value="Uracil-DNA_glycosylase-like"/>
</dbReference>
<comment type="similarity">
    <text evidence="2">Belongs to the uracil-DNA glycosylase (UDG) superfamily. Type 4 (UDGa) family.</text>
</comment>
<dbReference type="PANTHER" id="PTHR33693">
    <property type="entry name" value="TYPE-5 URACIL-DNA GLYCOSYLASE"/>
    <property type="match status" value="1"/>
</dbReference>
<dbReference type="Proteomes" id="UP000831768">
    <property type="component" value="Chromosome"/>
</dbReference>
<dbReference type="SMART" id="SM00986">
    <property type="entry name" value="UDG"/>
    <property type="match status" value="1"/>
</dbReference>
<dbReference type="SUPFAM" id="SSF52141">
    <property type="entry name" value="Uracil-DNA glycosylase-like"/>
    <property type="match status" value="1"/>
</dbReference>
<dbReference type="SMART" id="SM00987">
    <property type="entry name" value="UreE_C"/>
    <property type="match status" value="1"/>
</dbReference>
<dbReference type="PANTHER" id="PTHR33693:SF1">
    <property type="entry name" value="TYPE-4 URACIL-DNA GLYCOSYLASE"/>
    <property type="match status" value="1"/>
</dbReference>
<evidence type="ECO:0000256" key="2">
    <source>
        <dbReference type="ARBA" id="ARBA00006521"/>
    </source>
</evidence>
<keyword evidence="5" id="KW-0004">4Fe-4S</keyword>
<keyword evidence="10" id="KW-0411">Iron-sulfur</keyword>
<comment type="catalytic activity">
    <reaction evidence="1">
        <text>Hydrolyzes single-stranded DNA or mismatched double-stranded DNA and polynucleotides, releasing free uracil.</text>
        <dbReference type="EC" id="3.2.2.27"/>
    </reaction>
</comment>
<accession>A0A8U0A1S9</accession>
<evidence type="ECO:0000256" key="9">
    <source>
        <dbReference type="ARBA" id="ARBA00023004"/>
    </source>
</evidence>
<dbReference type="CDD" id="cd10030">
    <property type="entry name" value="UDG-F4_TTUDGA_SPO1dp_like"/>
    <property type="match status" value="1"/>
</dbReference>
<sequence>MTMEPDFETEFEEALMNVPGDQYDRSRFVPGSGSLDAEIVFVGEAPGEQEVKQNEPFVGPAGTRLRSMFDDVGLDRTEPYITNLVKVRPPENRNPRRAEIDAWKPLLDVELERVDPTVVVPLGTFATRELLDTDRTISALRGQAYERSGRLVVPTYHPAASFYDESTVDALAEDLRLAADKIGL</sequence>
<dbReference type="EC" id="3.2.2.27" evidence="3"/>
<reference evidence="13" key="1">
    <citation type="submission" date="2022-04" db="EMBL/GenBank/DDBJ databases">
        <title>Halocatena sp. nov., isolated from a salt lake.</title>
        <authorList>
            <person name="Cui H.-L."/>
        </authorList>
    </citation>
    <scope>NUCLEOTIDE SEQUENCE</scope>
    <source>
        <strain evidence="13">AD-1</strain>
    </source>
</reference>
<evidence type="ECO:0000256" key="4">
    <source>
        <dbReference type="ARBA" id="ARBA00019403"/>
    </source>
</evidence>
<dbReference type="GeneID" id="71928845"/>
<dbReference type="InterPro" id="IPR051536">
    <property type="entry name" value="UDG_Type-4/5"/>
</dbReference>
<keyword evidence="9" id="KW-0408">Iron</keyword>
<evidence type="ECO:0000256" key="8">
    <source>
        <dbReference type="ARBA" id="ARBA00022801"/>
    </source>
</evidence>
<dbReference type="InterPro" id="IPR005273">
    <property type="entry name" value="Ura-DNA_glyco_family4"/>
</dbReference>
<evidence type="ECO:0000256" key="10">
    <source>
        <dbReference type="ARBA" id="ARBA00023014"/>
    </source>
</evidence>
<evidence type="ECO:0000259" key="12">
    <source>
        <dbReference type="SMART" id="SM00986"/>
    </source>
</evidence>
<protein>
    <recommendedName>
        <fullName evidence="4">Type-4 uracil-DNA glycosylase</fullName>
        <ecNumber evidence="3">3.2.2.27</ecNumber>
    </recommendedName>
</protein>
<keyword evidence="11" id="KW-0234">DNA repair</keyword>
<dbReference type="AlphaFoldDB" id="A0A8U0A1S9"/>
<evidence type="ECO:0000256" key="6">
    <source>
        <dbReference type="ARBA" id="ARBA00022723"/>
    </source>
</evidence>
<evidence type="ECO:0000313" key="14">
    <source>
        <dbReference type="Proteomes" id="UP000831768"/>
    </source>
</evidence>
<dbReference type="GO" id="GO:0006281">
    <property type="term" value="P:DNA repair"/>
    <property type="evidence" value="ECO:0007669"/>
    <property type="project" value="UniProtKB-KW"/>
</dbReference>
<dbReference type="Pfam" id="PF03167">
    <property type="entry name" value="UDG"/>
    <property type="match status" value="1"/>
</dbReference>
<organism evidence="13 14">
    <name type="scientific">Halocatena salina</name>
    <dbReference type="NCBI Taxonomy" id="2934340"/>
    <lineage>
        <taxon>Archaea</taxon>
        <taxon>Methanobacteriati</taxon>
        <taxon>Methanobacteriota</taxon>
        <taxon>Stenosarchaea group</taxon>
        <taxon>Halobacteria</taxon>
        <taxon>Halobacteriales</taxon>
        <taxon>Natronomonadaceae</taxon>
        <taxon>Halocatena</taxon>
    </lineage>
</organism>
<keyword evidence="8" id="KW-0378">Hydrolase</keyword>